<gene>
    <name evidence="3" type="ORF">DWV06_16760</name>
</gene>
<evidence type="ECO:0000256" key="1">
    <source>
        <dbReference type="SAM" id="Coils"/>
    </source>
</evidence>
<dbReference type="SMART" id="SM00857">
    <property type="entry name" value="Resolvase"/>
    <property type="match status" value="1"/>
</dbReference>
<evidence type="ECO:0000313" key="4">
    <source>
        <dbReference type="Proteomes" id="UP000255036"/>
    </source>
</evidence>
<dbReference type="InterPro" id="IPR006119">
    <property type="entry name" value="Resolv_N"/>
</dbReference>
<organism evidence="3 4">
    <name type="scientific">Anaerosacchariphilus polymeriproducens</name>
    <dbReference type="NCBI Taxonomy" id="1812858"/>
    <lineage>
        <taxon>Bacteria</taxon>
        <taxon>Bacillati</taxon>
        <taxon>Bacillota</taxon>
        <taxon>Clostridia</taxon>
        <taxon>Lachnospirales</taxon>
        <taxon>Lachnospiraceae</taxon>
        <taxon>Anaerosacchariphilus</taxon>
    </lineage>
</organism>
<feature type="domain" description="Recombinase" evidence="2">
    <location>
        <begin position="179"/>
        <end position="320"/>
    </location>
</feature>
<evidence type="ECO:0000313" key="3">
    <source>
        <dbReference type="EMBL" id="RDU22178.1"/>
    </source>
</evidence>
<dbReference type="InterPro" id="IPR036162">
    <property type="entry name" value="Resolvase-like_N_sf"/>
</dbReference>
<dbReference type="Pfam" id="PF00239">
    <property type="entry name" value="Resolvase"/>
    <property type="match status" value="1"/>
</dbReference>
<protein>
    <submittedName>
        <fullName evidence="3">Resolvase</fullName>
    </submittedName>
</protein>
<keyword evidence="4" id="KW-1185">Reference proteome</keyword>
<dbReference type="Pfam" id="PF13408">
    <property type="entry name" value="Zn_ribbon_recom"/>
    <property type="match status" value="1"/>
</dbReference>
<dbReference type="OrthoDB" id="9784557at2"/>
<dbReference type="Gene3D" id="3.40.50.1390">
    <property type="entry name" value="Resolvase, N-terminal catalytic domain"/>
    <property type="match status" value="1"/>
</dbReference>
<dbReference type="InterPro" id="IPR050639">
    <property type="entry name" value="SSR_resolvase"/>
</dbReference>
<keyword evidence="1" id="KW-0175">Coiled coil</keyword>
<dbReference type="Gene3D" id="3.90.1750.20">
    <property type="entry name" value="Putative Large Serine Recombinase, Chain B, Domain 2"/>
    <property type="match status" value="1"/>
</dbReference>
<dbReference type="InterPro" id="IPR011109">
    <property type="entry name" value="DNA_bind_recombinase_dom"/>
</dbReference>
<reference evidence="3 4" key="1">
    <citation type="submission" date="2018-07" db="EMBL/GenBank/DDBJ databases">
        <title>Anaerosacharophilus polymeroproducens gen. nov. sp. nov., an anaerobic bacterium isolated from salt field.</title>
        <authorList>
            <person name="Kim W."/>
            <person name="Yang S.-H."/>
            <person name="Oh J."/>
            <person name="Lee J.-H."/>
            <person name="Kwon K.K."/>
        </authorList>
    </citation>
    <scope>NUCLEOTIDE SEQUENCE [LARGE SCALE GENOMIC DNA]</scope>
    <source>
        <strain evidence="3 4">MCWD5</strain>
    </source>
</reference>
<dbReference type="Pfam" id="PF07508">
    <property type="entry name" value="Recombinase"/>
    <property type="match status" value="1"/>
</dbReference>
<dbReference type="GO" id="GO:0003677">
    <property type="term" value="F:DNA binding"/>
    <property type="evidence" value="ECO:0007669"/>
    <property type="project" value="InterPro"/>
</dbReference>
<dbReference type="PROSITE" id="PS51737">
    <property type="entry name" value="RECOMBINASE_DNA_BIND"/>
    <property type="match status" value="1"/>
</dbReference>
<dbReference type="InterPro" id="IPR025827">
    <property type="entry name" value="Zn_ribbon_recom_dom"/>
</dbReference>
<dbReference type="AlphaFoldDB" id="A0A371ARI1"/>
<feature type="coiled-coil region" evidence="1">
    <location>
        <begin position="413"/>
        <end position="447"/>
    </location>
</feature>
<sequence length="547" mass="64478">MNNTGRLLRGKKFEKKSVYKTGIYIRLSKDDKDKYKEESNSIINQRAFLTKYVENEDDLHLVNYYIDDGKTGMNFDRSGLKQLDKDIDKGVIDCIIVKDLSRYGRESIETEKRLRDFKIKGIRFISVNDYFDSIKDDIDLLIKTKLMYNNQYSESISLNVFNNFKNMQEDGKFIGAHACYGYKKSLEDKHKLEIDEYPASIVRRIFNMYTNGEGKQSIANQLNTEGVLSPIAYKQSIGEHYQNSHKNTGHWTYSSIHNILNNEMYIGNMVQGKTQREEPRGKAKMVEKDYWIRVESTHEAIIEKYIWEKTQLLLKKTQKEFDFKVKEKAQTTMFSGLLECGACGCFLQKCNHNGVITYSCGNWKRKGLKGCTSHTIRLDVLEYIILKDLNSMIQAVKDINSIVTRLPILNENISSIERDIILAKEDIKKYQRRTERLKDEYFDVLDEVKEQNQIRFIKDEYISNKLRYEKQIFQAMERESRLQKLLEKQRLKREYSLWIKKLLQTKKVDAIDRGILIDMIEKIIVHEDKNIEIVYNFSNDSEKDRKS</sequence>
<evidence type="ECO:0000259" key="2">
    <source>
        <dbReference type="PROSITE" id="PS51737"/>
    </source>
</evidence>
<dbReference type="GO" id="GO:0000150">
    <property type="term" value="F:DNA strand exchange activity"/>
    <property type="evidence" value="ECO:0007669"/>
    <property type="project" value="InterPro"/>
</dbReference>
<dbReference type="PANTHER" id="PTHR30461:SF23">
    <property type="entry name" value="DNA RECOMBINASE-RELATED"/>
    <property type="match status" value="1"/>
</dbReference>
<name>A0A371ARI1_9FIRM</name>
<dbReference type="PANTHER" id="PTHR30461">
    <property type="entry name" value="DNA-INVERTASE FROM LAMBDOID PROPHAGE"/>
    <property type="match status" value="1"/>
</dbReference>
<dbReference type="RefSeq" id="WP_115483359.1">
    <property type="nucleotide sequence ID" value="NZ_QRCT01000050.1"/>
</dbReference>
<dbReference type="Proteomes" id="UP000255036">
    <property type="component" value="Unassembled WGS sequence"/>
</dbReference>
<proteinExistence type="predicted"/>
<dbReference type="SUPFAM" id="SSF53041">
    <property type="entry name" value="Resolvase-like"/>
    <property type="match status" value="1"/>
</dbReference>
<comment type="caution">
    <text evidence="3">The sequence shown here is derived from an EMBL/GenBank/DDBJ whole genome shotgun (WGS) entry which is preliminary data.</text>
</comment>
<accession>A0A371ARI1</accession>
<dbReference type="InterPro" id="IPR038109">
    <property type="entry name" value="DNA_bind_recomb_sf"/>
</dbReference>
<dbReference type="EMBL" id="QRCT01000050">
    <property type="protein sequence ID" value="RDU22178.1"/>
    <property type="molecule type" value="Genomic_DNA"/>
</dbReference>